<feature type="compositionally biased region" description="Polar residues" evidence="2">
    <location>
        <begin position="809"/>
        <end position="820"/>
    </location>
</feature>
<dbReference type="InParanoid" id="C5K6R3"/>
<feature type="region of interest" description="Disordered" evidence="2">
    <location>
        <begin position="674"/>
        <end position="770"/>
    </location>
</feature>
<dbReference type="OMA" id="IDEMHER"/>
<protein>
    <recommendedName>
        <fullName evidence="5">LisH domain-containing protein</fullName>
    </recommendedName>
</protein>
<keyword evidence="1" id="KW-0175">Coiled coil</keyword>
<dbReference type="GO" id="GO:0005813">
    <property type="term" value="C:centrosome"/>
    <property type="evidence" value="ECO:0007669"/>
    <property type="project" value="TreeGrafter"/>
</dbReference>
<keyword evidence="4" id="KW-1185">Reference proteome</keyword>
<feature type="compositionally biased region" description="Basic and acidic residues" evidence="2">
    <location>
        <begin position="829"/>
        <end position="862"/>
    </location>
</feature>
<name>C5K6R3_PERM5</name>
<dbReference type="PANTHER" id="PTHR39063">
    <property type="entry name" value="ORAL-FACIAL-DIGITAL SYNDROME 1 PROTEIN HOMOLOG"/>
    <property type="match status" value="1"/>
</dbReference>
<accession>C5K6R3</accession>
<feature type="coiled-coil region" evidence="1">
    <location>
        <begin position="300"/>
        <end position="375"/>
    </location>
</feature>
<evidence type="ECO:0000256" key="1">
    <source>
        <dbReference type="SAM" id="Coils"/>
    </source>
</evidence>
<dbReference type="Proteomes" id="UP000007800">
    <property type="component" value="Unassembled WGS sequence"/>
</dbReference>
<dbReference type="OrthoDB" id="449582at2759"/>
<evidence type="ECO:0008006" key="5">
    <source>
        <dbReference type="Google" id="ProtNLM"/>
    </source>
</evidence>
<feature type="coiled-coil region" evidence="1">
    <location>
        <begin position="242"/>
        <end position="276"/>
    </location>
</feature>
<feature type="compositionally biased region" description="Basic and acidic residues" evidence="2">
    <location>
        <begin position="679"/>
        <end position="705"/>
    </location>
</feature>
<dbReference type="GO" id="GO:0060287">
    <property type="term" value="P:epithelial cilium movement involved in determination of left/right asymmetry"/>
    <property type="evidence" value="ECO:0007669"/>
    <property type="project" value="TreeGrafter"/>
</dbReference>
<dbReference type="Gene3D" id="1.20.960.40">
    <property type="match status" value="1"/>
</dbReference>
<dbReference type="GeneID" id="9058800"/>
<dbReference type="RefSeq" id="XP_002788187.1">
    <property type="nucleotide sequence ID" value="XM_002788141.1"/>
</dbReference>
<feature type="region of interest" description="Disordered" evidence="2">
    <location>
        <begin position="799"/>
        <end position="887"/>
    </location>
</feature>
<dbReference type="GO" id="GO:0036064">
    <property type="term" value="C:ciliary basal body"/>
    <property type="evidence" value="ECO:0007669"/>
    <property type="project" value="TreeGrafter"/>
</dbReference>
<sequence>MERVSGQSCTRMASTDEVVRKAVSSEFKEFVKSRGLAGELKSLLRTRLVQEFRRSERRLEGHKTIKLSLRTKALVSLIGDYLRWTKKDLSLSVLLPDYGLSPSDMLAEEDIMQALGVPDSQLVLDKENPLLLNIVNGVSNTKRASESARWRTKATEPPHSLELRICASSQTDSPEAFLTLEEKLRALEDVAAAASAGNDEDRHRRIEERMLRYKRECDNRVREEVEAQVQRIRSIELPNARLEAAAQLRAEQRTAREELEREAKEREARFKLVEQRTLERLRLKESELDRRAVSSRETLLRDLEIERAGVREKARALAARENELAHWEKRIEGNRQDIQEREEKLRTLRQQFEDLKNKEVELATLKIKAEMETDRRALIEQQNEVDKLRACLETEEVRLGAVHDTHLSTGQQLLTAERERDALAVQVEQLQESLAEARRQSRLLEATIENDRRAVEKMEHELSMTKIRLEKSNEQHAEFDRLRKREVELERREISAKDRLLRELESERESFKEKLRGVEEREAELQSKAHEMKYQVDAVEEWRKQLAAEKQREVESVRAELRAEAEAEKRQARESLEEVQREKTKLEAWKARLQSVQTAQLAANDHLAQAEEERQAMLDRIDMLELQLRIERGRGSLPEEVHRVAYSESISWSGTPPIEATSKVERGEGARMELLGRVAEPRVRTDPTEVVQDAKQREGGKEKGAESSPSSTGSFQMVDNAEPQTVVSTACLRVSEGQEVEEPREEVSVGARDSKPGSDATPDAGGDVRKVMESNPLAAAALEEDDDEVVEENIVIASSPGDATIESIGLSSDASLSNKGDTIEAGSEGVRDEPSAHTEKKSLAGDHDGGGQNDLHNERPIAEEEPGDWDSDEFASHQDSELVDYDW</sequence>
<dbReference type="EMBL" id="GG670888">
    <property type="protein sequence ID" value="EER19983.1"/>
    <property type="molecule type" value="Genomic_DNA"/>
</dbReference>
<feature type="coiled-coil region" evidence="1">
    <location>
        <begin position="413"/>
        <end position="627"/>
    </location>
</feature>
<dbReference type="AlphaFoldDB" id="C5K6R3"/>
<organism evidence="4">
    <name type="scientific">Perkinsus marinus (strain ATCC 50983 / TXsc)</name>
    <dbReference type="NCBI Taxonomy" id="423536"/>
    <lineage>
        <taxon>Eukaryota</taxon>
        <taxon>Sar</taxon>
        <taxon>Alveolata</taxon>
        <taxon>Perkinsozoa</taxon>
        <taxon>Perkinsea</taxon>
        <taxon>Perkinsida</taxon>
        <taxon>Perkinsidae</taxon>
        <taxon>Perkinsus</taxon>
    </lineage>
</organism>
<dbReference type="InterPro" id="IPR055289">
    <property type="entry name" value="OFD1"/>
</dbReference>
<feature type="compositionally biased region" description="Acidic residues" evidence="2">
    <location>
        <begin position="863"/>
        <end position="873"/>
    </location>
</feature>
<feature type="compositionally biased region" description="Polar residues" evidence="2">
    <location>
        <begin position="707"/>
        <end position="728"/>
    </location>
</feature>
<evidence type="ECO:0000313" key="4">
    <source>
        <dbReference type="Proteomes" id="UP000007800"/>
    </source>
</evidence>
<evidence type="ECO:0000313" key="3">
    <source>
        <dbReference type="EMBL" id="EER19983.1"/>
    </source>
</evidence>
<gene>
    <name evidence="3" type="ORF">Pmar_PMAR006880</name>
</gene>
<dbReference type="GO" id="GO:0005576">
    <property type="term" value="C:extracellular region"/>
    <property type="evidence" value="ECO:0007669"/>
    <property type="project" value="GOC"/>
</dbReference>
<reference evidence="3 4" key="1">
    <citation type="submission" date="2008-07" db="EMBL/GenBank/DDBJ databases">
        <authorList>
            <person name="El-Sayed N."/>
            <person name="Caler E."/>
            <person name="Inman J."/>
            <person name="Amedeo P."/>
            <person name="Hass B."/>
            <person name="Wortman J."/>
        </authorList>
    </citation>
    <scope>NUCLEOTIDE SEQUENCE [LARGE SCALE GENOMIC DNA]</scope>
    <source>
        <strain evidence="4">ATCC 50983 / TXsc</strain>
    </source>
</reference>
<evidence type="ECO:0000256" key="2">
    <source>
        <dbReference type="SAM" id="MobiDB-lite"/>
    </source>
</evidence>
<dbReference type="PANTHER" id="PTHR39063:SF1">
    <property type="entry name" value="OFD1 CENTRIOLE AND CENTRIOLAR SATELLITE PROTEIN"/>
    <property type="match status" value="1"/>
</dbReference>
<proteinExistence type="predicted"/>